<dbReference type="Proteomes" id="UP001218218">
    <property type="component" value="Unassembled WGS sequence"/>
</dbReference>
<feature type="compositionally biased region" description="Polar residues" evidence="1">
    <location>
        <begin position="120"/>
        <end position="136"/>
    </location>
</feature>
<proteinExistence type="predicted"/>
<accession>A0AAD7EWZ0</accession>
<keyword evidence="3" id="KW-1185">Reference proteome</keyword>
<comment type="caution">
    <text evidence="2">The sequence shown here is derived from an EMBL/GenBank/DDBJ whole genome shotgun (WGS) entry which is preliminary data.</text>
</comment>
<evidence type="ECO:0000313" key="3">
    <source>
        <dbReference type="Proteomes" id="UP001218218"/>
    </source>
</evidence>
<dbReference type="AlphaFoldDB" id="A0AAD7EWZ0"/>
<feature type="region of interest" description="Disordered" evidence="1">
    <location>
        <begin position="108"/>
        <end position="156"/>
    </location>
</feature>
<protein>
    <submittedName>
        <fullName evidence="2">Uncharacterized protein</fullName>
    </submittedName>
</protein>
<name>A0AAD7EWZ0_9AGAR</name>
<sequence length="463" mass="52263">MEAQQKQAEADKYVAFMCQEIHSKTTTIAELQHSESELSAQVFQDQQKINELRNECMTAFPKLAEVHNSLLEHKAHVHKLSVDLHQKQNEVIQLRTVAVAAVEQAKKSAKKAPGPARRGTCTSLTPVRNTGTSTIQMPLDPVGATKAPSKPNPKTHQGTLAEAILCNAVYMQFAVKQADNFQIYNPATGADIELCEDGPDLAEDHFQWDFLPGYTMSRWNWVIDKVINTTMEADVAGSGRIACHDVERSDLEYLMKEKMVRYHKSWKEFQPRFDAAQGCMETIAESRVRATQANEQHLLNCRSTTAKHCKLITRVSTIINSIKIKIANGTTDNLVTWERLKELVELLGELGMLSEDKSEVEVDNAKHIIFKIKLCIWCKSLVVNYLCFVNKKTALFKEHQRGPKPALRIRTDEHGSSKAPHSLPQSLYGCKWFKAQTPTFIRELKISKQTFGLFKVATDRMAI</sequence>
<reference evidence="2" key="1">
    <citation type="submission" date="2023-03" db="EMBL/GenBank/DDBJ databases">
        <title>Massive genome expansion in bonnet fungi (Mycena s.s.) driven by repeated elements and novel gene families across ecological guilds.</title>
        <authorList>
            <consortium name="Lawrence Berkeley National Laboratory"/>
            <person name="Harder C.B."/>
            <person name="Miyauchi S."/>
            <person name="Viragh M."/>
            <person name="Kuo A."/>
            <person name="Thoen E."/>
            <person name="Andreopoulos B."/>
            <person name="Lu D."/>
            <person name="Skrede I."/>
            <person name="Drula E."/>
            <person name="Henrissat B."/>
            <person name="Morin E."/>
            <person name="Kohler A."/>
            <person name="Barry K."/>
            <person name="LaButti K."/>
            <person name="Morin E."/>
            <person name="Salamov A."/>
            <person name="Lipzen A."/>
            <person name="Mereny Z."/>
            <person name="Hegedus B."/>
            <person name="Baldrian P."/>
            <person name="Stursova M."/>
            <person name="Weitz H."/>
            <person name="Taylor A."/>
            <person name="Grigoriev I.V."/>
            <person name="Nagy L.G."/>
            <person name="Martin F."/>
            <person name="Kauserud H."/>
        </authorList>
    </citation>
    <scope>NUCLEOTIDE SEQUENCE</scope>
    <source>
        <strain evidence="2">CBHHK002</strain>
    </source>
</reference>
<evidence type="ECO:0000313" key="2">
    <source>
        <dbReference type="EMBL" id="KAJ7352380.1"/>
    </source>
</evidence>
<dbReference type="EMBL" id="JARIHO010000012">
    <property type="protein sequence ID" value="KAJ7352380.1"/>
    <property type="molecule type" value="Genomic_DNA"/>
</dbReference>
<evidence type="ECO:0000256" key="1">
    <source>
        <dbReference type="SAM" id="MobiDB-lite"/>
    </source>
</evidence>
<gene>
    <name evidence="2" type="ORF">DFH08DRAFT_957177</name>
</gene>
<organism evidence="2 3">
    <name type="scientific">Mycena albidolilacea</name>
    <dbReference type="NCBI Taxonomy" id="1033008"/>
    <lineage>
        <taxon>Eukaryota</taxon>
        <taxon>Fungi</taxon>
        <taxon>Dikarya</taxon>
        <taxon>Basidiomycota</taxon>
        <taxon>Agaricomycotina</taxon>
        <taxon>Agaricomycetes</taxon>
        <taxon>Agaricomycetidae</taxon>
        <taxon>Agaricales</taxon>
        <taxon>Marasmiineae</taxon>
        <taxon>Mycenaceae</taxon>
        <taxon>Mycena</taxon>
    </lineage>
</organism>